<dbReference type="EMBL" id="BTCM01000005">
    <property type="protein sequence ID" value="GMK58373.1"/>
    <property type="molecule type" value="Genomic_DNA"/>
</dbReference>
<evidence type="ECO:0000313" key="1">
    <source>
        <dbReference type="EMBL" id="GMK58373.1"/>
    </source>
</evidence>
<accession>A0AAD3YDR3</accession>
<keyword evidence="2" id="KW-1185">Reference proteome</keyword>
<evidence type="ECO:0000313" key="2">
    <source>
        <dbReference type="Proteomes" id="UP001222932"/>
    </source>
</evidence>
<reference evidence="1" key="1">
    <citation type="journal article" date="2023" name="BMC Genomics">
        <title>Chromosome-level genome assemblies of Cutaneotrichosporon spp. (Trichosporonales, Basidiomycota) reveal imbalanced evolution between nucleotide sequences and chromosome synteny.</title>
        <authorList>
            <person name="Kobayashi Y."/>
            <person name="Kayamori A."/>
            <person name="Aoki K."/>
            <person name="Shiwa Y."/>
            <person name="Matsutani M."/>
            <person name="Fujita N."/>
            <person name="Sugita T."/>
            <person name="Iwasaki W."/>
            <person name="Tanaka N."/>
            <person name="Takashima M."/>
        </authorList>
    </citation>
    <scope>NUCLEOTIDE SEQUENCE</scope>
    <source>
        <strain evidence="1">HIS016</strain>
    </source>
</reference>
<proteinExistence type="predicted"/>
<dbReference type="Proteomes" id="UP001222932">
    <property type="component" value="Unassembled WGS sequence"/>
</dbReference>
<dbReference type="AlphaFoldDB" id="A0AAD3YDR3"/>
<protein>
    <recommendedName>
        <fullName evidence="3">BTB domain-containing protein</fullName>
    </recommendedName>
</protein>
<sequence>MTLTYTDDLEWRSGDIALLSTDGVRFRVPLKLHATLRQAPPESLLRAPANASTLRAFLSLASSKTYTLSAWEDALPLLRLLQAWNAPNLREIVFASVHASGFSLGAFVLAAVGDSPSLARGVIKAGADQHWGWTEGGTPNRPILDPATWPAYMHSLCPGPWAYALARAWQLTRDAESKDEAELLASAFERVLARARGPSSKVVGGDDPAWTDGEWSLLSADGVRFRVPAYLLLSLSPVFRDMASMGSGPPDLEFTDVEIESAAVLRLLLHFVSAGNLAQTPSTAPHAVEYALEDVLLLVLFLRKWQAGPTLNHALLLVERASGRGECCVLRAFMVAAAVKDAPLLAALVAKHDAFFPASETDGVVGRTVWDPAGWPLAMWNLCPPRYAVAAARAWGETCGSSARARDFPRAFHKWLEV</sequence>
<name>A0AAD3YDR3_9TREE</name>
<evidence type="ECO:0008006" key="3">
    <source>
        <dbReference type="Google" id="ProtNLM"/>
    </source>
</evidence>
<comment type="caution">
    <text evidence="1">The sequence shown here is derived from an EMBL/GenBank/DDBJ whole genome shotgun (WGS) entry which is preliminary data.</text>
</comment>
<organism evidence="1 2">
    <name type="scientific">Cutaneotrichosporon spelunceum</name>
    <dbReference type="NCBI Taxonomy" id="1672016"/>
    <lineage>
        <taxon>Eukaryota</taxon>
        <taxon>Fungi</taxon>
        <taxon>Dikarya</taxon>
        <taxon>Basidiomycota</taxon>
        <taxon>Agaricomycotina</taxon>
        <taxon>Tremellomycetes</taxon>
        <taxon>Trichosporonales</taxon>
        <taxon>Trichosporonaceae</taxon>
        <taxon>Cutaneotrichosporon</taxon>
    </lineage>
</organism>
<gene>
    <name evidence="1" type="ORF">CspeluHIS016_0504050</name>
</gene>
<reference evidence="1" key="2">
    <citation type="submission" date="2023-06" db="EMBL/GenBank/DDBJ databases">
        <authorList>
            <person name="Kobayashi Y."/>
            <person name="Kayamori A."/>
            <person name="Aoki K."/>
            <person name="Shiwa Y."/>
            <person name="Fujita N."/>
            <person name="Sugita T."/>
            <person name="Iwasaki W."/>
            <person name="Tanaka N."/>
            <person name="Takashima M."/>
        </authorList>
    </citation>
    <scope>NUCLEOTIDE SEQUENCE</scope>
    <source>
        <strain evidence="1">HIS016</strain>
    </source>
</reference>